<feature type="compositionally biased region" description="Acidic residues" evidence="1">
    <location>
        <begin position="231"/>
        <end position="240"/>
    </location>
</feature>
<proteinExistence type="predicted"/>
<dbReference type="KEGG" id="bor:COCMIDRAFT_5605"/>
<protein>
    <submittedName>
        <fullName evidence="2">Uncharacterized protein</fullName>
    </submittedName>
</protein>
<feature type="compositionally biased region" description="Basic and acidic residues" evidence="1">
    <location>
        <begin position="130"/>
        <end position="145"/>
    </location>
</feature>
<keyword evidence="3" id="KW-1185">Reference proteome</keyword>
<sequence>LFVSFSDIPPIPGNSLNNNPNRNSLLLHHPTRPHPFTITLPINQLTPLTPNLDSAICNLSITTTSSDLNPASVSCTVYAPTSHPSLNNPLASILSPTHPIQNLHLGSALCIALPRNSLFHRALHLLNPDAPEKRHTETAKDKRAAEAAPNTGTIGGATSTSTGGESKPTEKLGPHPKKKMKMRKDEVGEEEKKRDAKPTDKEIMTPTGVAGSKPTDNVGDKKKGGKKREENEEEDEEEESREGVGKRGVVTYVDAAPGGLRSEMGIFGVVGLAIGIAAVLM</sequence>
<accession>W6Z603</accession>
<dbReference type="OrthoDB" id="10640370at2759"/>
<feature type="compositionally biased region" description="Basic and acidic residues" evidence="1">
    <location>
        <begin position="183"/>
        <end position="203"/>
    </location>
</feature>
<dbReference type="HOGENOM" id="CLU_906164_0_0_1"/>
<feature type="non-terminal residue" evidence="2">
    <location>
        <position position="1"/>
    </location>
</feature>
<evidence type="ECO:0000313" key="2">
    <source>
        <dbReference type="EMBL" id="EUC45208.1"/>
    </source>
</evidence>
<dbReference type="GeneID" id="19124667"/>
<dbReference type="Proteomes" id="UP000054032">
    <property type="component" value="Unassembled WGS sequence"/>
</dbReference>
<feature type="compositionally biased region" description="Basic and acidic residues" evidence="1">
    <location>
        <begin position="218"/>
        <end position="230"/>
    </location>
</feature>
<dbReference type="AlphaFoldDB" id="W6Z603"/>
<evidence type="ECO:0000313" key="3">
    <source>
        <dbReference type="Proteomes" id="UP000054032"/>
    </source>
</evidence>
<evidence type="ECO:0000256" key="1">
    <source>
        <dbReference type="SAM" id="MobiDB-lite"/>
    </source>
</evidence>
<dbReference type="EMBL" id="KI963989">
    <property type="protein sequence ID" value="EUC45208.1"/>
    <property type="molecule type" value="Genomic_DNA"/>
</dbReference>
<dbReference type="RefSeq" id="XP_007688280.1">
    <property type="nucleotide sequence ID" value="XM_007690090.1"/>
</dbReference>
<gene>
    <name evidence="2" type="ORF">COCMIDRAFT_5605</name>
</gene>
<organism evidence="2 3">
    <name type="scientific">Bipolaris oryzae ATCC 44560</name>
    <dbReference type="NCBI Taxonomy" id="930090"/>
    <lineage>
        <taxon>Eukaryota</taxon>
        <taxon>Fungi</taxon>
        <taxon>Dikarya</taxon>
        <taxon>Ascomycota</taxon>
        <taxon>Pezizomycotina</taxon>
        <taxon>Dothideomycetes</taxon>
        <taxon>Pleosporomycetidae</taxon>
        <taxon>Pleosporales</taxon>
        <taxon>Pleosporineae</taxon>
        <taxon>Pleosporaceae</taxon>
        <taxon>Bipolaris</taxon>
    </lineage>
</organism>
<reference evidence="2 3" key="1">
    <citation type="journal article" date="2013" name="PLoS Genet.">
        <title>Comparative genome structure, secondary metabolite, and effector coding capacity across Cochliobolus pathogens.</title>
        <authorList>
            <person name="Condon B.J."/>
            <person name="Leng Y."/>
            <person name="Wu D."/>
            <person name="Bushley K.E."/>
            <person name="Ohm R.A."/>
            <person name="Otillar R."/>
            <person name="Martin J."/>
            <person name="Schackwitz W."/>
            <person name="Grimwood J."/>
            <person name="MohdZainudin N."/>
            <person name="Xue C."/>
            <person name="Wang R."/>
            <person name="Manning V.A."/>
            <person name="Dhillon B."/>
            <person name="Tu Z.J."/>
            <person name="Steffenson B.J."/>
            <person name="Salamov A."/>
            <person name="Sun H."/>
            <person name="Lowry S."/>
            <person name="LaButti K."/>
            <person name="Han J."/>
            <person name="Copeland A."/>
            <person name="Lindquist E."/>
            <person name="Barry K."/>
            <person name="Schmutz J."/>
            <person name="Baker S.E."/>
            <person name="Ciuffetti L.M."/>
            <person name="Grigoriev I.V."/>
            <person name="Zhong S."/>
            <person name="Turgeon B.G."/>
        </authorList>
    </citation>
    <scope>NUCLEOTIDE SEQUENCE [LARGE SCALE GENOMIC DNA]</scope>
    <source>
        <strain evidence="2 3">ATCC 44560</strain>
    </source>
</reference>
<feature type="region of interest" description="Disordered" evidence="1">
    <location>
        <begin position="129"/>
        <end position="249"/>
    </location>
</feature>
<name>W6Z603_COCMI</name>
<dbReference type="eggNOG" id="KOG2806">
    <property type="taxonomic scope" value="Eukaryota"/>
</dbReference>